<reference evidence="5 6" key="1">
    <citation type="submission" date="2017-09" db="EMBL/GenBank/DDBJ databases">
        <title>Bacterial strain isolated from the female urinary microbiota.</title>
        <authorList>
            <person name="Thomas-White K."/>
            <person name="Kumar N."/>
            <person name="Forster S."/>
            <person name="Putonti C."/>
            <person name="Lawley T."/>
            <person name="Wolfe A.J."/>
        </authorList>
    </citation>
    <scope>NUCLEOTIDE SEQUENCE [LARGE SCALE GENOMIC DNA]</scope>
    <source>
        <strain evidence="5 6">UMB0852</strain>
    </source>
</reference>
<comment type="similarity">
    <text evidence="1">Belongs to the carbohydrate kinase PfkB family.</text>
</comment>
<dbReference type="Pfam" id="PF00294">
    <property type="entry name" value="PfkB"/>
    <property type="match status" value="2"/>
</dbReference>
<evidence type="ECO:0000256" key="2">
    <source>
        <dbReference type="ARBA" id="ARBA00022679"/>
    </source>
</evidence>
<organism evidence="5 6">
    <name type="scientific">Dolosicoccus paucivorans</name>
    <dbReference type="NCBI Taxonomy" id="84521"/>
    <lineage>
        <taxon>Bacteria</taxon>
        <taxon>Bacillati</taxon>
        <taxon>Bacillota</taxon>
        <taxon>Bacilli</taxon>
        <taxon>Lactobacillales</taxon>
        <taxon>Aerococcaceae</taxon>
        <taxon>Dolosicoccus</taxon>
    </lineage>
</organism>
<evidence type="ECO:0000313" key="6">
    <source>
        <dbReference type="Proteomes" id="UP000235682"/>
    </source>
</evidence>
<dbReference type="Gene3D" id="3.40.1190.20">
    <property type="match status" value="1"/>
</dbReference>
<keyword evidence="6" id="KW-1185">Reference proteome</keyword>
<dbReference type="Proteomes" id="UP000235682">
    <property type="component" value="Unassembled WGS sequence"/>
</dbReference>
<feature type="domain" description="Carbohydrate kinase PfkB" evidence="4">
    <location>
        <begin position="1"/>
        <end position="225"/>
    </location>
</feature>
<dbReference type="CDD" id="cd01166">
    <property type="entry name" value="KdgK"/>
    <property type="match status" value="1"/>
</dbReference>
<dbReference type="EMBL" id="PNHE01000036">
    <property type="protein sequence ID" value="PMC57901.1"/>
    <property type="molecule type" value="Genomic_DNA"/>
</dbReference>
<accession>A0A2N6SLE8</accession>
<evidence type="ECO:0000313" key="5">
    <source>
        <dbReference type="EMBL" id="PMC57901.1"/>
    </source>
</evidence>
<feature type="domain" description="Carbohydrate kinase PfkB" evidence="4">
    <location>
        <begin position="266"/>
        <end position="308"/>
    </location>
</feature>
<dbReference type="GO" id="GO:0016301">
    <property type="term" value="F:kinase activity"/>
    <property type="evidence" value="ECO:0007669"/>
    <property type="project" value="UniProtKB-KW"/>
</dbReference>
<dbReference type="PANTHER" id="PTHR43320">
    <property type="entry name" value="SUGAR KINASE"/>
    <property type="match status" value="1"/>
</dbReference>
<dbReference type="InterPro" id="IPR052700">
    <property type="entry name" value="Carb_kinase_PfkB-like"/>
</dbReference>
<comment type="caution">
    <text evidence="5">The sequence shown here is derived from an EMBL/GenBank/DDBJ whole genome shotgun (WGS) entry which is preliminary data.</text>
</comment>
<sequence length="335" mass="37544">MKKILCLGEALFRLTTPTGSKIENFGDLKLLVGGAELNVAVNLAQFGLPTAFATKIPNNELGKIVTRTLAQYGVEHSRVILGTEMERLGTYYVEPGASMRAGNVVYDRAYSSMSLMSEVEWDLDTLLADVDILHITGITAAISDKWREHIVEIIECAHQKGIKVSFDMNFRSKLWTSLEAKKTYQQILPYVNYLSANILDAIHFMDIYLDENADLEKYIKSIADKYSNLEYIYGTIRHSVTPNQYDYKGFLYDARTTVMVKSSEYQIRDVIDRIGAGDSYTAGVLAGIAQNSSDQEIVDFATASSVLNHSYLSDYNLFNANEVHSFMKNSGNIVR</sequence>
<dbReference type="RefSeq" id="WP_102233371.1">
    <property type="nucleotide sequence ID" value="NZ_PNHE01000036.1"/>
</dbReference>
<keyword evidence="2" id="KW-0808">Transferase</keyword>
<evidence type="ECO:0000256" key="1">
    <source>
        <dbReference type="ARBA" id="ARBA00010688"/>
    </source>
</evidence>
<evidence type="ECO:0000259" key="4">
    <source>
        <dbReference type="Pfam" id="PF00294"/>
    </source>
</evidence>
<dbReference type="SUPFAM" id="SSF53613">
    <property type="entry name" value="Ribokinase-like"/>
    <property type="match status" value="1"/>
</dbReference>
<protein>
    <submittedName>
        <fullName evidence="5">Sugar kinase</fullName>
    </submittedName>
</protein>
<dbReference type="PANTHER" id="PTHR43320:SF2">
    <property type="entry name" value="2-DEHYDRO-3-DEOXYGLUCONOKINASE_2-DEHYDRO-3-DEOXYGALACTONOKINASE"/>
    <property type="match status" value="1"/>
</dbReference>
<dbReference type="AlphaFoldDB" id="A0A2N6SLE8"/>
<evidence type="ECO:0000256" key="3">
    <source>
        <dbReference type="ARBA" id="ARBA00022777"/>
    </source>
</evidence>
<keyword evidence="3 5" id="KW-0418">Kinase</keyword>
<dbReference type="InterPro" id="IPR029056">
    <property type="entry name" value="Ribokinase-like"/>
</dbReference>
<gene>
    <name evidence="5" type="ORF">CJ205_07165</name>
</gene>
<name>A0A2N6SLE8_9LACT</name>
<dbReference type="InterPro" id="IPR011611">
    <property type="entry name" value="PfkB_dom"/>
</dbReference>
<proteinExistence type="inferred from homology"/>